<reference evidence="5" key="1">
    <citation type="journal article" date="2019" name="Int. J. Syst. Evol. Microbiol.">
        <title>The Global Catalogue of Microorganisms (GCM) 10K type strain sequencing project: providing services to taxonomists for standard genome sequencing and annotation.</title>
        <authorList>
            <consortium name="The Broad Institute Genomics Platform"/>
            <consortium name="The Broad Institute Genome Sequencing Center for Infectious Disease"/>
            <person name="Wu L."/>
            <person name="Ma J."/>
        </authorList>
    </citation>
    <scope>NUCLEOTIDE SEQUENCE [LARGE SCALE GENOMIC DNA]</scope>
    <source>
        <strain evidence="5">CECT 7806</strain>
    </source>
</reference>
<dbReference type="Proteomes" id="UP001244297">
    <property type="component" value="Unassembled WGS sequence"/>
</dbReference>
<feature type="coiled-coil region" evidence="1">
    <location>
        <begin position="401"/>
        <end position="474"/>
    </location>
</feature>
<comment type="caution">
    <text evidence="4">The sequence shown here is derived from an EMBL/GenBank/DDBJ whole genome shotgun (WGS) entry which is preliminary data.</text>
</comment>
<accession>A0ABT8AL40</accession>
<dbReference type="Pfam" id="PF19220">
    <property type="entry name" value="Rod_CreS"/>
    <property type="match status" value="1"/>
</dbReference>
<keyword evidence="5" id="KW-1185">Reference proteome</keyword>
<feature type="coiled-coil region" evidence="1">
    <location>
        <begin position="201"/>
        <end position="277"/>
    </location>
</feature>
<dbReference type="EMBL" id="JAUFPT010000020">
    <property type="protein sequence ID" value="MDN3570462.1"/>
    <property type="molecule type" value="Genomic_DNA"/>
</dbReference>
<proteinExistence type="predicted"/>
<feature type="coiled-coil region" evidence="1">
    <location>
        <begin position="310"/>
        <end position="372"/>
    </location>
</feature>
<keyword evidence="1" id="KW-0175">Coiled coil</keyword>
<feature type="compositionally biased region" description="Low complexity" evidence="2">
    <location>
        <begin position="486"/>
        <end position="503"/>
    </location>
</feature>
<sequence length="517" mass="57830">MAWSPFRNGLFSADRAVDLTDSKRSQAAVQYPQREELRSSGAAELQTAAVQSPSRDPLDAIGQRDELVRMRVSEMSGRLEELKSLQEDFSSVLTPLIAISEELPRATMRLAEVEALFAKEQQSALAARREVGELAVRTATLTNECAAMTAEVTRLESGIHTRDIELEQLRVSVRDKSLATENYERQLAAEVEQTKALSGENKALRLEAQAADQALSRSERDLAETRERFAILDQDNRRLQLLCEEQEARLADTVARYETLREEAETERQRLLAIEADFAAEVAARQKADAQHESEIGGLRTERASLTMKLEAATNRASATEQLLVQLRAQLREKDEALRVAERTVKEAVIERATADRRVEAVQADLARQTERLLDAQRIRSDLDNRCDMLAKALAAKDVAVEQATSRAALLSERMEQLARRHEAEIQELEVANRRLVEDLQSERSERAMTQGALDIARESRIALQKQYESLKRDTRRFRSFDDGDASAQAEPAAGRPAAAADAKSNVRPFVPSDRVS</sequence>
<evidence type="ECO:0000256" key="1">
    <source>
        <dbReference type="SAM" id="Coils"/>
    </source>
</evidence>
<gene>
    <name evidence="4" type="ORF">QWZ18_07480</name>
</gene>
<protein>
    <submittedName>
        <fullName evidence="4">Chromosome partitioning protein ParA</fullName>
    </submittedName>
</protein>
<organism evidence="4 5">
    <name type="scientific">Methylobacterium longum</name>
    <dbReference type="NCBI Taxonomy" id="767694"/>
    <lineage>
        <taxon>Bacteria</taxon>
        <taxon>Pseudomonadati</taxon>
        <taxon>Pseudomonadota</taxon>
        <taxon>Alphaproteobacteria</taxon>
        <taxon>Hyphomicrobiales</taxon>
        <taxon>Methylobacteriaceae</taxon>
        <taxon>Methylobacterium</taxon>
    </lineage>
</organism>
<evidence type="ECO:0000313" key="4">
    <source>
        <dbReference type="EMBL" id="MDN3570462.1"/>
    </source>
</evidence>
<feature type="region of interest" description="Disordered" evidence="2">
    <location>
        <begin position="475"/>
        <end position="517"/>
    </location>
</feature>
<feature type="region of interest" description="Disordered" evidence="2">
    <location>
        <begin position="23"/>
        <end position="58"/>
    </location>
</feature>
<name>A0ABT8AL40_9HYPH</name>
<evidence type="ECO:0000256" key="2">
    <source>
        <dbReference type="SAM" id="MobiDB-lite"/>
    </source>
</evidence>
<feature type="domain" description="Crescentin coiled-coil" evidence="3">
    <location>
        <begin position="103"/>
        <end position="461"/>
    </location>
</feature>
<evidence type="ECO:0000313" key="5">
    <source>
        <dbReference type="Proteomes" id="UP001244297"/>
    </source>
</evidence>
<evidence type="ECO:0000259" key="3">
    <source>
        <dbReference type="Pfam" id="PF19220"/>
    </source>
</evidence>
<dbReference type="RefSeq" id="WP_283206464.1">
    <property type="nucleotide sequence ID" value="NZ_BPQS01000039.1"/>
</dbReference>
<dbReference type="InterPro" id="IPR043652">
    <property type="entry name" value="CreS_CC"/>
</dbReference>